<proteinExistence type="predicted"/>
<reference evidence="3" key="1">
    <citation type="submission" date="2024-06" db="EMBL/GenBank/DDBJ databases">
        <authorList>
            <person name="Yang R."/>
        </authorList>
    </citation>
    <scope>NUCLEOTIDE SEQUENCE</scope>
</reference>
<feature type="compositionally biased region" description="Basic residues" evidence="1">
    <location>
        <begin position="1"/>
        <end position="19"/>
    </location>
</feature>
<sequence length="224" mass="26403">MARRGGFRKSTKPKRKRTAPHNIADEFELDKHQKELERLLKKLNEDGTPKKPLTESAIMSLVRGAIREKWSFCDTKLAYLNMKTVPDNDPNTRRRWKIQCEHPECLKWFGKNDVACDHIVGGHSLKTPEDLFTFYDNILNVSFNDLQILCHECHDRKTACDLHGYTWEESLIFKKVTAWEKQYKVASKAKEWLLSKGFSEDEVSNPEKRRQAIWKYFEQENNND</sequence>
<dbReference type="EMBL" id="PP934186">
    <property type="protein sequence ID" value="XDG30894.1"/>
    <property type="molecule type" value="Genomic_DNA"/>
</dbReference>
<dbReference type="PROSITE" id="PS00028">
    <property type="entry name" value="ZINC_FINGER_C2H2_1"/>
    <property type="match status" value="1"/>
</dbReference>
<accession>A0AB39AJE6</accession>
<protein>
    <submittedName>
        <fullName evidence="3">HNH endonuclease</fullName>
    </submittedName>
</protein>
<dbReference type="InterPro" id="IPR013087">
    <property type="entry name" value="Znf_C2H2_type"/>
</dbReference>
<name>A0AB39AJE6_9CAUD</name>
<keyword evidence="3" id="KW-0255">Endonuclease</keyword>
<dbReference type="GO" id="GO:0004519">
    <property type="term" value="F:endonuclease activity"/>
    <property type="evidence" value="ECO:0007669"/>
    <property type="project" value="UniProtKB-KW"/>
</dbReference>
<evidence type="ECO:0000259" key="2">
    <source>
        <dbReference type="PROSITE" id="PS00028"/>
    </source>
</evidence>
<keyword evidence="3" id="KW-0378">Hydrolase</keyword>
<feature type="domain" description="C2H2-type" evidence="2">
    <location>
        <begin position="100"/>
        <end position="123"/>
    </location>
</feature>
<evidence type="ECO:0000256" key="1">
    <source>
        <dbReference type="SAM" id="MobiDB-lite"/>
    </source>
</evidence>
<feature type="region of interest" description="Disordered" evidence="1">
    <location>
        <begin position="1"/>
        <end position="27"/>
    </location>
</feature>
<keyword evidence="3" id="KW-0540">Nuclease</keyword>
<organism evidence="3">
    <name type="scientific">Vibrio phage P018-4</name>
    <dbReference type="NCBI Taxonomy" id="3229728"/>
    <lineage>
        <taxon>Viruses</taxon>
        <taxon>Duplodnaviria</taxon>
        <taxon>Heunggongvirae</taxon>
        <taxon>Uroviricota</taxon>
        <taxon>Caudoviricetes</taxon>
    </lineage>
</organism>
<evidence type="ECO:0000313" key="3">
    <source>
        <dbReference type="EMBL" id="XDG30894.1"/>
    </source>
</evidence>